<dbReference type="InterPro" id="IPR016187">
    <property type="entry name" value="CTDL_fold"/>
</dbReference>
<protein>
    <submittedName>
        <fullName evidence="2">Collectin-12</fullName>
    </submittedName>
</protein>
<dbReference type="EMBL" id="JH818444">
    <property type="protein sequence ID" value="EKC42030.1"/>
    <property type="molecule type" value="Genomic_DNA"/>
</dbReference>
<dbReference type="PROSITE" id="PS00615">
    <property type="entry name" value="C_TYPE_LECTIN_1"/>
    <property type="match status" value="1"/>
</dbReference>
<dbReference type="InterPro" id="IPR050111">
    <property type="entry name" value="C-type_lectin/snaclec_domain"/>
</dbReference>
<gene>
    <name evidence="2" type="ORF">CGI_10028219</name>
</gene>
<sequence>MKFLVALILLELYSSIEGCEVGWVQFRTKCYMFSHTAASWAEAESICNAFHSILAEPRSHEESRFLISHSVNQAGEFWIGVSDIIEENRWIYSSDLQVSKVNDFHAGEPNGHTGANCVALWKPFRGYWADESCGAHYNFICEMSQDSGVLASWKMFLTSPAYCAVSAISVVGHFWIGISDIIKEDRWVYSSDLQPVRVTDFSPGQPNEYTSANCVALRKIFHGYWGDLPCSEHFNFICERMAK</sequence>
<evidence type="ECO:0000259" key="1">
    <source>
        <dbReference type="PROSITE" id="PS50041"/>
    </source>
</evidence>
<dbReference type="SMART" id="SM00034">
    <property type="entry name" value="CLECT"/>
    <property type="match status" value="2"/>
</dbReference>
<reference evidence="2" key="1">
    <citation type="journal article" date="2012" name="Nature">
        <title>The oyster genome reveals stress adaptation and complexity of shell formation.</title>
        <authorList>
            <person name="Zhang G."/>
            <person name="Fang X."/>
            <person name="Guo X."/>
            <person name="Li L."/>
            <person name="Luo R."/>
            <person name="Xu F."/>
            <person name="Yang P."/>
            <person name="Zhang L."/>
            <person name="Wang X."/>
            <person name="Qi H."/>
            <person name="Xiong Z."/>
            <person name="Que H."/>
            <person name="Xie Y."/>
            <person name="Holland P.W."/>
            <person name="Paps J."/>
            <person name="Zhu Y."/>
            <person name="Wu F."/>
            <person name="Chen Y."/>
            <person name="Wang J."/>
            <person name="Peng C."/>
            <person name="Meng J."/>
            <person name="Yang L."/>
            <person name="Liu J."/>
            <person name="Wen B."/>
            <person name="Zhang N."/>
            <person name="Huang Z."/>
            <person name="Zhu Q."/>
            <person name="Feng Y."/>
            <person name="Mount A."/>
            <person name="Hedgecock D."/>
            <person name="Xu Z."/>
            <person name="Liu Y."/>
            <person name="Domazet-Loso T."/>
            <person name="Du Y."/>
            <person name="Sun X."/>
            <person name="Zhang S."/>
            <person name="Liu B."/>
            <person name="Cheng P."/>
            <person name="Jiang X."/>
            <person name="Li J."/>
            <person name="Fan D."/>
            <person name="Wang W."/>
            <person name="Fu W."/>
            <person name="Wang T."/>
            <person name="Wang B."/>
            <person name="Zhang J."/>
            <person name="Peng Z."/>
            <person name="Li Y."/>
            <person name="Li N."/>
            <person name="Wang J."/>
            <person name="Chen M."/>
            <person name="He Y."/>
            <person name="Tan F."/>
            <person name="Song X."/>
            <person name="Zheng Q."/>
            <person name="Huang R."/>
            <person name="Yang H."/>
            <person name="Du X."/>
            <person name="Chen L."/>
            <person name="Yang M."/>
            <person name="Gaffney P.M."/>
            <person name="Wang S."/>
            <person name="Luo L."/>
            <person name="She Z."/>
            <person name="Ming Y."/>
            <person name="Huang W."/>
            <person name="Zhang S."/>
            <person name="Huang B."/>
            <person name="Zhang Y."/>
            <person name="Qu T."/>
            <person name="Ni P."/>
            <person name="Miao G."/>
            <person name="Wang J."/>
            <person name="Wang Q."/>
            <person name="Steinberg C.E."/>
            <person name="Wang H."/>
            <person name="Li N."/>
            <person name="Qian L."/>
            <person name="Zhang G."/>
            <person name="Li Y."/>
            <person name="Yang H."/>
            <person name="Liu X."/>
            <person name="Wang J."/>
            <person name="Yin Y."/>
            <person name="Wang J."/>
        </authorList>
    </citation>
    <scope>NUCLEOTIDE SEQUENCE [LARGE SCALE GENOMIC DNA]</scope>
    <source>
        <strain evidence="2">05x7-T-G4-1.051#20</strain>
    </source>
</reference>
<name>K1RK92_MAGGI</name>
<dbReference type="SUPFAM" id="SSF56436">
    <property type="entry name" value="C-type lectin-like"/>
    <property type="match status" value="2"/>
</dbReference>
<dbReference type="InterPro" id="IPR016186">
    <property type="entry name" value="C-type_lectin-like/link_sf"/>
</dbReference>
<dbReference type="InterPro" id="IPR018378">
    <property type="entry name" value="C-type_lectin_CS"/>
</dbReference>
<dbReference type="CDD" id="cd00037">
    <property type="entry name" value="CLECT"/>
    <property type="match status" value="2"/>
</dbReference>
<dbReference type="InParanoid" id="K1RK92"/>
<evidence type="ECO:0000313" key="2">
    <source>
        <dbReference type="EMBL" id="EKC42030.1"/>
    </source>
</evidence>
<dbReference type="AlphaFoldDB" id="K1RK92"/>
<dbReference type="Gene3D" id="3.10.100.10">
    <property type="entry name" value="Mannose-Binding Protein A, subunit A"/>
    <property type="match status" value="2"/>
</dbReference>
<proteinExistence type="predicted"/>
<dbReference type="HOGENOM" id="CLU_1373418_0_0_1"/>
<accession>K1RK92</accession>
<dbReference type="PANTHER" id="PTHR22803">
    <property type="entry name" value="MANNOSE, PHOSPHOLIPASE, LECTIN RECEPTOR RELATED"/>
    <property type="match status" value="1"/>
</dbReference>
<dbReference type="FunCoup" id="K1RK92">
    <property type="interactions" value="3"/>
</dbReference>
<dbReference type="Pfam" id="PF00059">
    <property type="entry name" value="Lectin_C"/>
    <property type="match status" value="2"/>
</dbReference>
<dbReference type="InterPro" id="IPR001304">
    <property type="entry name" value="C-type_lectin-like"/>
</dbReference>
<feature type="domain" description="C-type lectin" evidence="1">
    <location>
        <begin position="141"/>
        <end position="239"/>
    </location>
</feature>
<organism evidence="2">
    <name type="scientific">Magallana gigas</name>
    <name type="common">Pacific oyster</name>
    <name type="synonym">Crassostrea gigas</name>
    <dbReference type="NCBI Taxonomy" id="29159"/>
    <lineage>
        <taxon>Eukaryota</taxon>
        <taxon>Metazoa</taxon>
        <taxon>Spiralia</taxon>
        <taxon>Lophotrochozoa</taxon>
        <taxon>Mollusca</taxon>
        <taxon>Bivalvia</taxon>
        <taxon>Autobranchia</taxon>
        <taxon>Pteriomorphia</taxon>
        <taxon>Ostreida</taxon>
        <taxon>Ostreoidea</taxon>
        <taxon>Ostreidae</taxon>
        <taxon>Magallana</taxon>
    </lineage>
</organism>
<dbReference type="PROSITE" id="PS50041">
    <property type="entry name" value="C_TYPE_LECTIN_2"/>
    <property type="match status" value="2"/>
</dbReference>
<feature type="domain" description="C-type lectin" evidence="1">
    <location>
        <begin position="26"/>
        <end position="142"/>
    </location>
</feature>